<protein>
    <submittedName>
        <fullName evidence="3">Meckelin</fullName>
    </submittedName>
</protein>
<evidence type="ECO:0000256" key="1">
    <source>
        <dbReference type="SAM" id="MobiDB-lite"/>
    </source>
</evidence>
<comment type="caution">
    <text evidence="3">The sequence shown here is derived from an EMBL/GenBank/DDBJ whole genome shotgun (WGS) entry which is preliminary data.</text>
</comment>
<name>A0A9K3CTW7_9EUKA</name>
<keyword evidence="2" id="KW-1133">Transmembrane helix</keyword>
<feature type="compositionally biased region" description="Basic and acidic residues" evidence="1">
    <location>
        <begin position="399"/>
        <end position="414"/>
    </location>
</feature>
<dbReference type="Pfam" id="PF09773">
    <property type="entry name" value="Meckelin"/>
    <property type="match status" value="1"/>
</dbReference>
<dbReference type="GO" id="GO:0036038">
    <property type="term" value="C:MKS complex"/>
    <property type="evidence" value="ECO:0007669"/>
    <property type="project" value="InterPro"/>
</dbReference>
<gene>
    <name evidence="3" type="ORF">KIPB_002481</name>
</gene>
<feature type="transmembrane region" description="Helical" evidence="2">
    <location>
        <begin position="231"/>
        <end position="252"/>
    </location>
</feature>
<proteinExistence type="predicted"/>
<accession>A0A9K3CTW7</accession>
<dbReference type="GO" id="GO:0060271">
    <property type="term" value="P:cilium assembly"/>
    <property type="evidence" value="ECO:0007669"/>
    <property type="project" value="InterPro"/>
</dbReference>
<evidence type="ECO:0000313" key="4">
    <source>
        <dbReference type="Proteomes" id="UP000265618"/>
    </source>
</evidence>
<dbReference type="InterPro" id="IPR019170">
    <property type="entry name" value="Meckelin"/>
</dbReference>
<dbReference type="Proteomes" id="UP000265618">
    <property type="component" value="Unassembled WGS sequence"/>
</dbReference>
<reference evidence="3 4" key="1">
    <citation type="journal article" date="2018" name="PLoS ONE">
        <title>The draft genome of Kipferlia bialata reveals reductive genome evolution in fornicate parasites.</title>
        <authorList>
            <person name="Tanifuji G."/>
            <person name="Takabayashi S."/>
            <person name="Kume K."/>
            <person name="Takagi M."/>
            <person name="Nakayama T."/>
            <person name="Kamikawa R."/>
            <person name="Inagaki Y."/>
            <person name="Hashimoto T."/>
        </authorList>
    </citation>
    <scope>NUCLEOTIDE SEQUENCE [LARGE SCALE GENOMIC DNA]</scope>
    <source>
        <strain evidence="3">NY0173</strain>
    </source>
</reference>
<evidence type="ECO:0000313" key="3">
    <source>
        <dbReference type="EMBL" id="GIQ81514.1"/>
    </source>
</evidence>
<dbReference type="AlphaFoldDB" id="A0A9K3CTW7"/>
<keyword evidence="2" id="KW-0472">Membrane</keyword>
<feature type="transmembrane region" description="Helical" evidence="2">
    <location>
        <begin position="264"/>
        <end position="284"/>
    </location>
</feature>
<dbReference type="PANTHER" id="PTHR21274:SF0">
    <property type="entry name" value="MECKELIN"/>
    <property type="match status" value="1"/>
</dbReference>
<evidence type="ECO:0000256" key="2">
    <source>
        <dbReference type="SAM" id="Phobius"/>
    </source>
</evidence>
<dbReference type="EMBL" id="BDIP01000415">
    <property type="protein sequence ID" value="GIQ81514.1"/>
    <property type="molecule type" value="Genomic_DNA"/>
</dbReference>
<feature type="region of interest" description="Disordered" evidence="1">
    <location>
        <begin position="354"/>
        <end position="419"/>
    </location>
</feature>
<sequence length="741" mass="78694">MVSQDSMSPCALARSVQAPDSAVTTGGGSSVPLYLELGQAHTEECYVSVAALRYAETAYYEYYLETEDGVMLPVPVVMENLSDSGRTPNTDALVDGKIPGSDSDNVSSLTLSWRHAPVDVLSGVPIGNGTPSYVRFAYDATLVIVHGTSEGSGYVPALYVKVTERSVSSDGYSPPTRPTYTTPLVPGLVPSGTLYDTNQCPAASVTDTIHSRFSVRWVSASASLSSSSLPVLAYGILGIAGILGIISASASQRMRGSIAVDGKYIGDAILAAGKVGSVGVWGYLLYTCWVYQKAAQGTSVVSAVAPSPSVLRLMSYMGGILALLSTCLELRRQVQTSAVMVDWDEDVTQDVSVDEYGGASAPSRHKSIARDAVADSDTSEPSEDKGSNSDQDDSEDDTERERDSKDKKGRDGRGSEPSGWRHIYVSDQLRQAMGSRSVSPLLLLCASLPILAYRLDDAVRGPAGIIVTLLSIYPSVYLGVRLVQRIFAFLAPPPHLRLLDALALANISLVMLDSPCSGYYLHGGAPAGHGDGPLPYLAGALTAEKQGAGRRRGFRGFGQSFRLHIRGSKELVQSVQTLATPVRVPGQPLFGAPPRTPKQQSKDILSSVHARRDMRKAIENSVLAPVPGVVGRLRDSAPAHVLAMGGRRGKVVLIPDSSDMAPTGGSGGEPFSLKSLLPIPLWFVQVLPSSWLNPFTDSLLCLSIYHLIDSMGDYFKSGILRGRAGAGSIARVTLVPQEFLC</sequence>
<keyword evidence="2" id="KW-0812">Transmembrane</keyword>
<keyword evidence="4" id="KW-1185">Reference proteome</keyword>
<organism evidence="3 4">
    <name type="scientific">Kipferlia bialata</name>
    <dbReference type="NCBI Taxonomy" id="797122"/>
    <lineage>
        <taxon>Eukaryota</taxon>
        <taxon>Metamonada</taxon>
        <taxon>Carpediemonas-like organisms</taxon>
        <taxon>Kipferlia</taxon>
    </lineage>
</organism>
<dbReference type="PANTHER" id="PTHR21274">
    <property type="entry name" value="MECKELIN"/>
    <property type="match status" value="1"/>
</dbReference>